<proteinExistence type="predicted"/>
<gene>
    <name evidence="1" type="ORF">GL298_10825</name>
</gene>
<protein>
    <submittedName>
        <fullName evidence="1">Uncharacterized protein</fullName>
    </submittedName>
</protein>
<organism evidence="1 2">
    <name type="scientific">Spiroplasma citri</name>
    <dbReference type="NCBI Taxonomy" id="2133"/>
    <lineage>
        <taxon>Bacteria</taxon>
        <taxon>Bacillati</taxon>
        <taxon>Mycoplasmatota</taxon>
        <taxon>Mollicutes</taxon>
        <taxon>Entomoplasmatales</taxon>
        <taxon>Spiroplasmataceae</taxon>
        <taxon>Spiroplasma</taxon>
    </lineage>
</organism>
<evidence type="ECO:0000313" key="2">
    <source>
        <dbReference type="Proteomes" id="UP000464735"/>
    </source>
</evidence>
<dbReference type="RefSeq" id="WP_164106036.1">
    <property type="nucleotide sequence ID" value="NZ_CP046370.1"/>
</dbReference>
<keyword evidence="1" id="KW-0614">Plasmid</keyword>
<dbReference type="AlphaFoldDB" id="A0AAJ4JZB5"/>
<geneLocation type="plasmid" evidence="2">
    <name>pscpbr12-2</name>
</geneLocation>
<name>A0AAJ4JZB5_SPICI</name>
<dbReference type="EMBL" id="CP046370">
    <property type="protein sequence ID" value="QIA69915.1"/>
    <property type="molecule type" value="Genomic_DNA"/>
</dbReference>
<reference evidence="1 2" key="1">
    <citation type="submission" date="2019-11" db="EMBL/GenBank/DDBJ databases">
        <title>Whole genome sequencing and comparative genomics analyses of five strains of Spiroplasma citri.</title>
        <authorList>
            <person name="Yokomi R."/>
            <person name="Chen J."/>
            <person name="Rattner R."/>
            <person name="Vidalakis G."/>
        </authorList>
    </citation>
    <scope>NUCLEOTIDE SEQUENCE [LARGE SCALE GENOMIC DNA]</scope>
    <source>
        <strain evidence="1 2">BR12</strain>
        <plasmid evidence="2">pscpbr12-2</plasmid>
    </source>
</reference>
<accession>A0AAJ4JZB5</accession>
<evidence type="ECO:0000313" key="1">
    <source>
        <dbReference type="EMBL" id="QIA69915.1"/>
    </source>
</evidence>
<dbReference type="Proteomes" id="UP000464735">
    <property type="component" value="Plasmid pScpBR12-2"/>
</dbReference>
<sequence>MKKLLSLVGTGILTTSGIAPLMAMTPGFINTIEENNIINIIKVTVYLKVIY</sequence>